<name>A0ABP1R962_9HEXA</name>
<accession>A0ABP1R962</accession>
<dbReference type="SUPFAM" id="SSF81296">
    <property type="entry name" value="E set domains"/>
    <property type="match status" value="1"/>
</dbReference>
<evidence type="ECO:0000313" key="3">
    <source>
        <dbReference type="Proteomes" id="UP001642540"/>
    </source>
</evidence>
<organism evidence="2 3">
    <name type="scientific">Orchesella dallaii</name>
    <dbReference type="NCBI Taxonomy" id="48710"/>
    <lineage>
        <taxon>Eukaryota</taxon>
        <taxon>Metazoa</taxon>
        <taxon>Ecdysozoa</taxon>
        <taxon>Arthropoda</taxon>
        <taxon>Hexapoda</taxon>
        <taxon>Collembola</taxon>
        <taxon>Entomobryomorpha</taxon>
        <taxon>Entomobryoidea</taxon>
        <taxon>Orchesellidae</taxon>
        <taxon>Orchesellinae</taxon>
        <taxon>Orchesella</taxon>
    </lineage>
</organism>
<comment type="caution">
    <text evidence="2">The sequence shown here is derived from an EMBL/GenBank/DDBJ whole genome shotgun (WGS) entry which is preliminary data.</text>
</comment>
<reference evidence="2 3" key="1">
    <citation type="submission" date="2024-08" db="EMBL/GenBank/DDBJ databases">
        <authorList>
            <person name="Cucini C."/>
            <person name="Frati F."/>
        </authorList>
    </citation>
    <scope>NUCLEOTIDE SEQUENCE [LARGE SCALE GENOMIC DNA]</scope>
</reference>
<dbReference type="InterPro" id="IPR017868">
    <property type="entry name" value="Filamin/ABP280_repeat-like"/>
</dbReference>
<dbReference type="Gene3D" id="2.60.40.10">
    <property type="entry name" value="Immunoglobulins"/>
    <property type="match status" value="1"/>
</dbReference>
<gene>
    <name evidence="2" type="ORF">ODALV1_LOCUS20253</name>
</gene>
<keyword evidence="3" id="KW-1185">Reference proteome</keyword>
<proteinExistence type="predicted"/>
<dbReference type="InterPro" id="IPR001298">
    <property type="entry name" value="Filamin/ABP280_rpt"/>
</dbReference>
<dbReference type="Proteomes" id="UP001642540">
    <property type="component" value="Unassembled WGS sequence"/>
</dbReference>
<sequence>MIFATGRALREGTARGQNNFKLFVENPADEFDVCLHLDVGIEGPGKSHITTQNFGNGTISVNYRVAKEGPYIINVTYQGKHVAGSPFHIKVR</sequence>
<protein>
    <submittedName>
        <fullName evidence="2">Uncharacterized protein</fullName>
    </submittedName>
</protein>
<dbReference type="InterPro" id="IPR013783">
    <property type="entry name" value="Ig-like_fold"/>
</dbReference>
<dbReference type="PROSITE" id="PS50194">
    <property type="entry name" value="FILAMIN_REPEAT"/>
    <property type="match status" value="1"/>
</dbReference>
<dbReference type="EMBL" id="CAXLJM020000068">
    <property type="protein sequence ID" value="CAL8123616.1"/>
    <property type="molecule type" value="Genomic_DNA"/>
</dbReference>
<dbReference type="InterPro" id="IPR014756">
    <property type="entry name" value="Ig_E-set"/>
</dbReference>
<evidence type="ECO:0000256" key="1">
    <source>
        <dbReference type="PROSITE-ProRule" id="PRU00087"/>
    </source>
</evidence>
<dbReference type="SMART" id="SM00557">
    <property type="entry name" value="IG_FLMN"/>
    <property type="match status" value="1"/>
</dbReference>
<dbReference type="Pfam" id="PF00630">
    <property type="entry name" value="Filamin"/>
    <property type="match status" value="1"/>
</dbReference>
<evidence type="ECO:0000313" key="2">
    <source>
        <dbReference type="EMBL" id="CAL8123616.1"/>
    </source>
</evidence>
<feature type="repeat" description="Filamin" evidence="1">
    <location>
        <begin position="1"/>
        <end position="91"/>
    </location>
</feature>